<evidence type="ECO:0000313" key="3">
    <source>
        <dbReference type="Proteomes" id="UP000092247"/>
    </source>
</evidence>
<gene>
    <name evidence="2" type="ORF">AYY17_05055</name>
</gene>
<dbReference type="RefSeq" id="WP_067423420.1">
    <property type="nucleotide sequence ID" value="NZ_CBCPID010000002.1"/>
</dbReference>
<comment type="caution">
    <text evidence="2">The sequence shown here is derived from an EMBL/GenBank/DDBJ whole genome shotgun (WGS) entry which is preliminary data.</text>
</comment>
<evidence type="ECO:0000313" key="2">
    <source>
        <dbReference type="EMBL" id="OBU07375.1"/>
    </source>
</evidence>
<dbReference type="AlphaFoldDB" id="A0A1B8HE80"/>
<evidence type="ECO:0000259" key="1">
    <source>
        <dbReference type="Pfam" id="PF11823"/>
    </source>
</evidence>
<protein>
    <recommendedName>
        <fullName evidence="1">Putative Se/S carrier protein-like domain-containing protein</fullName>
    </recommendedName>
</protein>
<dbReference type="EMBL" id="LZEX01000012">
    <property type="protein sequence ID" value="OBU07375.1"/>
    <property type="molecule type" value="Genomic_DNA"/>
</dbReference>
<dbReference type="Proteomes" id="UP000092247">
    <property type="component" value="Unassembled WGS sequence"/>
</dbReference>
<sequence>MNDYLILFDNMLGVVAMRKHLTAEGCPFTVTDIPSSLGKACGLGIRLNTDAGMLTGLRTRPQVSHIYLCEQDEFILIAEEAPSLTLR</sequence>
<dbReference type="STRING" id="368603.AYY16_07230"/>
<proteinExistence type="predicted"/>
<accession>A0A1B8HE80</accession>
<dbReference type="InterPro" id="IPR021778">
    <property type="entry name" value="Se/S_carrier-like"/>
</dbReference>
<feature type="domain" description="Putative Se/S carrier protein-like" evidence="1">
    <location>
        <begin position="3"/>
        <end position="50"/>
    </location>
</feature>
<dbReference type="Pfam" id="PF11823">
    <property type="entry name" value="Se_S_carrier"/>
    <property type="match status" value="1"/>
</dbReference>
<name>A0A1B8HE80_9GAMM</name>
<organism evidence="2 3">
    <name type="scientific">Morganella psychrotolerans</name>
    <dbReference type="NCBI Taxonomy" id="368603"/>
    <lineage>
        <taxon>Bacteria</taxon>
        <taxon>Pseudomonadati</taxon>
        <taxon>Pseudomonadota</taxon>
        <taxon>Gammaproteobacteria</taxon>
        <taxon>Enterobacterales</taxon>
        <taxon>Morganellaceae</taxon>
        <taxon>Morganella</taxon>
    </lineage>
</organism>
<reference evidence="2 3" key="1">
    <citation type="submission" date="2016-06" db="EMBL/GenBank/DDBJ databases">
        <authorList>
            <person name="Kjaerup R.B."/>
            <person name="Dalgaard T.S."/>
            <person name="Juul-Madsen H.R."/>
        </authorList>
    </citation>
    <scope>NUCLEOTIDE SEQUENCE [LARGE SCALE GENOMIC DNA]</scope>
    <source>
        <strain evidence="2 3">GCSL-Mp3</strain>
    </source>
</reference>